<dbReference type="NCBIfam" id="TIGR00229">
    <property type="entry name" value="sensory_box"/>
    <property type="match status" value="2"/>
</dbReference>
<gene>
    <name evidence="7" type="ORF">SAMN02982922_0993</name>
</gene>
<keyword evidence="8" id="KW-1185">Reference proteome</keyword>
<keyword evidence="1" id="KW-0472">Membrane</keyword>
<dbReference type="InterPro" id="IPR000700">
    <property type="entry name" value="PAS-assoc_C"/>
</dbReference>
<dbReference type="InterPro" id="IPR001610">
    <property type="entry name" value="PAC"/>
</dbReference>
<feature type="domain" description="GGDEF" evidence="5">
    <location>
        <begin position="549"/>
        <end position="682"/>
    </location>
</feature>
<dbReference type="AlphaFoldDB" id="A0A1X7N060"/>
<dbReference type="RefSeq" id="WP_139832162.1">
    <property type="nucleotide sequence ID" value="NZ_FXBL01000004.1"/>
</dbReference>
<evidence type="ECO:0000256" key="1">
    <source>
        <dbReference type="PROSITE-ProRule" id="PRU00244"/>
    </source>
</evidence>
<feature type="domain" description="PAC" evidence="3">
    <location>
        <begin position="336"/>
        <end position="388"/>
    </location>
</feature>
<dbReference type="InterPro" id="IPR013655">
    <property type="entry name" value="PAS_fold_3"/>
</dbReference>
<dbReference type="Pfam" id="PF03707">
    <property type="entry name" value="MHYT"/>
    <property type="match status" value="1"/>
</dbReference>
<dbReference type="SMART" id="SM00086">
    <property type="entry name" value="PAC"/>
    <property type="match status" value="2"/>
</dbReference>
<dbReference type="SUPFAM" id="SSF55073">
    <property type="entry name" value="Nucleotide cyclase"/>
    <property type="match status" value="1"/>
</dbReference>
<dbReference type="Pfam" id="PF00563">
    <property type="entry name" value="EAL"/>
    <property type="match status" value="1"/>
</dbReference>
<evidence type="ECO:0000259" key="3">
    <source>
        <dbReference type="PROSITE" id="PS50113"/>
    </source>
</evidence>
<dbReference type="Gene3D" id="3.20.20.450">
    <property type="entry name" value="EAL domain"/>
    <property type="match status" value="1"/>
</dbReference>
<dbReference type="SUPFAM" id="SSF55785">
    <property type="entry name" value="PYP-like sensor domain (PAS domain)"/>
    <property type="match status" value="2"/>
</dbReference>
<accession>A0A1X7N060</accession>
<feature type="domain" description="PAS" evidence="2">
    <location>
        <begin position="261"/>
        <end position="331"/>
    </location>
</feature>
<dbReference type="Gene3D" id="3.30.70.270">
    <property type="match status" value="1"/>
</dbReference>
<dbReference type="PANTHER" id="PTHR44757:SF2">
    <property type="entry name" value="BIOFILM ARCHITECTURE MAINTENANCE PROTEIN MBAA"/>
    <property type="match status" value="1"/>
</dbReference>
<dbReference type="Gene3D" id="3.30.450.20">
    <property type="entry name" value="PAS domain"/>
    <property type="match status" value="2"/>
</dbReference>
<dbReference type="PROSITE" id="PS50887">
    <property type="entry name" value="GGDEF"/>
    <property type="match status" value="1"/>
</dbReference>
<dbReference type="SMART" id="SM00052">
    <property type="entry name" value="EAL"/>
    <property type="match status" value="1"/>
</dbReference>
<dbReference type="InterPro" id="IPR029787">
    <property type="entry name" value="Nucleotide_cyclase"/>
</dbReference>
<dbReference type="InterPro" id="IPR035919">
    <property type="entry name" value="EAL_sf"/>
</dbReference>
<dbReference type="PROSITE" id="PS50112">
    <property type="entry name" value="PAS"/>
    <property type="match status" value="1"/>
</dbReference>
<dbReference type="InterPro" id="IPR005330">
    <property type="entry name" value="MHYT_dom"/>
</dbReference>
<dbReference type="PROSITE" id="PS50883">
    <property type="entry name" value="EAL"/>
    <property type="match status" value="1"/>
</dbReference>
<feature type="transmembrane region" description="Helical" evidence="1">
    <location>
        <begin position="145"/>
        <end position="164"/>
    </location>
</feature>
<feature type="domain" description="EAL" evidence="4">
    <location>
        <begin position="691"/>
        <end position="947"/>
    </location>
</feature>
<dbReference type="Proteomes" id="UP000193083">
    <property type="component" value="Unassembled WGS sequence"/>
</dbReference>
<evidence type="ECO:0000259" key="5">
    <source>
        <dbReference type="PROSITE" id="PS50887"/>
    </source>
</evidence>
<dbReference type="OrthoDB" id="9814202at2"/>
<feature type="domain" description="PAC" evidence="3">
    <location>
        <begin position="465"/>
        <end position="517"/>
    </location>
</feature>
<dbReference type="SMART" id="SM00091">
    <property type="entry name" value="PAS"/>
    <property type="match status" value="2"/>
</dbReference>
<dbReference type="EMBL" id="FXBL01000004">
    <property type="protein sequence ID" value="SMH30094.1"/>
    <property type="molecule type" value="Genomic_DNA"/>
</dbReference>
<dbReference type="FunFam" id="3.30.450.20:FF:000099">
    <property type="entry name" value="Sensory box sensor histidine kinase"/>
    <property type="match status" value="1"/>
</dbReference>
<keyword evidence="1" id="KW-0812">Transmembrane</keyword>
<dbReference type="CDD" id="cd00130">
    <property type="entry name" value="PAS"/>
    <property type="match status" value="2"/>
</dbReference>
<evidence type="ECO:0000259" key="2">
    <source>
        <dbReference type="PROSITE" id="PS50112"/>
    </source>
</evidence>
<feature type="transmembrane region" description="Helical" evidence="1">
    <location>
        <begin position="51"/>
        <end position="73"/>
    </location>
</feature>
<dbReference type="Pfam" id="PF00990">
    <property type="entry name" value="GGDEF"/>
    <property type="match status" value="1"/>
</dbReference>
<dbReference type="Pfam" id="PF08447">
    <property type="entry name" value="PAS_3"/>
    <property type="match status" value="2"/>
</dbReference>
<reference evidence="7 8" key="1">
    <citation type="submission" date="2017-04" db="EMBL/GenBank/DDBJ databases">
        <authorList>
            <person name="Afonso C.L."/>
            <person name="Miller P.J."/>
            <person name="Scott M.A."/>
            <person name="Spackman E."/>
            <person name="Goraichik I."/>
            <person name="Dimitrov K.M."/>
            <person name="Suarez D.L."/>
            <person name="Swayne D.E."/>
        </authorList>
    </citation>
    <scope>NUCLEOTIDE SEQUENCE [LARGE SCALE GENOMIC DNA]</scope>
    <source>
        <strain evidence="7 8">B5P</strain>
    </source>
</reference>
<keyword evidence="1" id="KW-1133">Transmembrane helix</keyword>
<dbReference type="SMART" id="SM00267">
    <property type="entry name" value="GGDEF"/>
    <property type="match status" value="1"/>
</dbReference>
<evidence type="ECO:0000313" key="8">
    <source>
        <dbReference type="Proteomes" id="UP000193083"/>
    </source>
</evidence>
<dbReference type="InterPro" id="IPR000160">
    <property type="entry name" value="GGDEF_dom"/>
</dbReference>
<evidence type="ECO:0000259" key="4">
    <source>
        <dbReference type="PROSITE" id="PS50883"/>
    </source>
</evidence>
<dbReference type="InterPro" id="IPR001633">
    <property type="entry name" value="EAL_dom"/>
</dbReference>
<protein>
    <submittedName>
        <fullName evidence="7">PAS domain S-box-containing protein/diguanylate cyclase (GGDEF) domain-containing protein</fullName>
    </submittedName>
</protein>
<dbReference type="PROSITE" id="PS50924">
    <property type="entry name" value="MHYT"/>
    <property type="match status" value="1"/>
</dbReference>
<feature type="domain" description="MHYT" evidence="6">
    <location>
        <begin position="12"/>
        <end position="198"/>
    </location>
</feature>
<feature type="transmembrane region" description="Helical" evidence="1">
    <location>
        <begin position="16"/>
        <end position="39"/>
    </location>
</feature>
<evidence type="ECO:0000259" key="6">
    <source>
        <dbReference type="PROSITE" id="PS50924"/>
    </source>
</evidence>
<feature type="transmembrane region" description="Helical" evidence="1">
    <location>
        <begin position="112"/>
        <end position="133"/>
    </location>
</feature>
<dbReference type="CDD" id="cd01949">
    <property type="entry name" value="GGDEF"/>
    <property type="match status" value="1"/>
</dbReference>
<dbReference type="InterPro" id="IPR052155">
    <property type="entry name" value="Biofilm_reg_signaling"/>
</dbReference>
<name>A0A1X7N060_9HYPH</name>
<proteinExistence type="predicted"/>
<dbReference type="InterPro" id="IPR035965">
    <property type="entry name" value="PAS-like_dom_sf"/>
</dbReference>
<feature type="transmembrane region" description="Helical" evidence="1">
    <location>
        <begin position="85"/>
        <end position="105"/>
    </location>
</feature>
<feature type="transmembrane region" description="Helical" evidence="1">
    <location>
        <begin position="171"/>
        <end position="195"/>
    </location>
</feature>
<dbReference type="SUPFAM" id="SSF141868">
    <property type="entry name" value="EAL domain-like"/>
    <property type="match status" value="1"/>
</dbReference>
<feature type="transmembrane region" description="Helical" evidence="1">
    <location>
        <begin position="215"/>
        <end position="235"/>
    </location>
</feature>
<dbReference type="InterPro" id="IPR043128">
    <property type="entry name" value="Rev_trsase/Diguanyl_cyclase"/>
</dbReference>
<dbReference type="InterPro" id="IPR000014">
    <property type="entry name" value="PAS"/>
</dbReference>
<organism evidence="7 8">
    <name type="scientific">Mesorhizobium australicum</name>
    <dbReference type="NCBI Taxonomy" id="536018"/>
    <lineage>
        <taxon>Bacteria</taxon>
        <taxon>Pseudomonadati</taxon>
        <taxon>Pseudomonadota</taxon>
        <taxon>Alphaproteobacteria</taxon>
        <taxon>Hyphomicrobiales</taxon>
        <taxon>Phyllobacteriaceae</taxon>
        <taxon>Mesorhizobium</taxon>
    </lineage>
</organism>
<evidence type="ECO:0000313" key="7">
    <source>
        <dbReference type="EMBL" id="SMH30094.1"/>
    </source>
</evidence>
<dbReference type="NCBIfam" id="TIGR00254">
    <property type="entry name" value="GGDEF"/>
    <property type="match status" value="1"/>
</dbReference>
<dbReference type="GO" id="GO:0016020">
    <property type="term" value="C:membrane"/>
    <property type="evidence" value="ECO:0007669"/>
    <property type="project" value="UniProtKB-UniRule"/>
</dbReference>
<dbReference type="PANTHER" id="PTHR44757">
    <property type="entry name" value="DIGUANYLATE CYCLASE DGCP"/>
    <property type="match status" value="1"/>
</dbReference>
<sequence>MTRLYEVIFVQHDFRFIALAVCICALGSLTSIAVAQHALKHETRIVRMKWLAFAGLVTGLGVWATHFTAMLGYRDDLEIHYDLSAALVSIALAAGLASSGWLIGFSRREHGMLAGLLFGAAIAAAHFIDLHAIRVAGTVHHDPLWVSASLTLGLSLGALSGWLFAKDKDEVLAWSAALAFFCAIVSLHFVAMAGVTIVPGGDLDLTGWTGTSDELAAMVVGSFLLLLVAAVTVTWQSASAARITARQQADLLQALDTLRRSEAHHRAYVELNPQIAWVANPSGQITEIAPLWRDLVGVSLEESYGDGWKRVLHPDDLPPIVAMWDEAVRTGDEDRVDARYRVRLVDGSYRWFRVRARPRREVDGTIVAWYGSLEDIHDQVLAEEALRLSEERYRLASRATNDVIWDWSFEDQRATWAGAHKKVLGYPQLQGHTDLSFWLDRIHPDDLPRVLASQSRALETGADYWHEEYRFLTASGEWIDTRSRCIIVRDANGQSVRLVGSMLDITQQKKAEAELMWAAFHDPLTKLPNRSLYRVRLRTAVEIAGQNDNYVALIVLDMNGFKELNDTLGHSAGDKVLVEMAARLSENLPVGATVARLGGDEFAVILPDLPSVTSQASVVDRISHILIDTVEYTGLSIPVSFCGGVALWPRDAREPDELLIAADLALYDAKTKMPGTITEFTPSLRMVAEERALMLGRARAALTSDRVVPFYQPKIDLHSGKIMGWEALLRITGEDGEVHPPSRIAAAFSDPEITVKLTDRMLSRMFSDLAKWRAMGVEVGRLAVNVSAGDFRQQTLAERILAHAQEHGQTLAEIDIEVTEGVLIGQLGPEVSRMLEELRSMGVMVALDDFGTGYASLTHLQKFPVDVIKIDKTFIDQLDYQDAKATAVTDAILQMAKRLDMQTVAEGVETVEQARYLKARGCNIGQGYLFSRPLPASEVPAFMSAPAFQTWEFGSALSPAR</sequence>
<dbReference type="CDD" id="cd01948">
    <property type="entry name" value="EAL"/>
    <property type="match status" value="1"/>
</dbReference>
<dbReference type="PROSITE" id="PS50113">
    <property type="entry name" value="PAC"/>
    <property type="match status" value="2"/>
</dbReference>